<evidence type="ECO:0000313" key="2">
    <source>
        <dbReference type="EMBL" id="GBP06486.1"/>
    </source>
</evidence>
<proteinExistence type="predicted"/>
<name>A0A4C1SX00_EUMVA</name>
<dbReference type="AlphaFoldDB" id="A0A4C1SX00"/>
<keyword evidence="3" id="KW-1185">Reference proteome</keyword>
<dbReference type="EMBL" id="BGZK01004043">
    <property type="protein sequence ID" value="GBP06486.1"/>
    <property type="molecule type" value="Genomic_DNA"/>
</dbReference>
<evidence type="ECO:0000313" key="3">
    <source>
        <dbReference type="Proteomes" id="UP000299102"/>
    </source>
</evidence>
<dbReference type="Proteomes" id="UP000299102">
    <property type="component" value="Unassembled WGS sequence"/>
</dbReference>
<protein>
    <submittedName>
        <fullName evidence="2">Uncharacterized protein</fullName>
    </submittedName>
</protein>
<accession>A0A4C1SX00</accession>
<sequence length="178" mass="19945">MQTTRVDGHRRPDTHTEVISAPPELSLTECEATGLLAHVCILQVLYVTRRPLSISVCFSQVAEIVNIALEVEKEQTCKASGPSVAARVITPQGGVRVGTFRHVQFWFLTLLYVRGRPPKVYFTVGHISSTKDNRWGRRSLRGSGSGRHNVRPSTTTWNEDMVAVVGHRWLRSDKILRS</sequence>
<evidence type="ECO:0000256" key="1">
    <source>
        <dbReference type="SAM" id="MobiDB-lite"/>
    </source>
</evidence>
<gene>
    <name evidence="2" type="ORF">EVAR_99575_1</name>
</gene>
<comment type="caution">
    <text evidence="2">The sequence shown here is derived from an EMBL/GenBank/DDBJ whole genome shotgun (WGS) entry which is preliminary data.</text>
</comment>
<organism evidence="2 3">
    <name type="scientific">Eumeta variegata</name>
    <name type="common">Bagworm moth</name>
    <name type="synonym">Eumeta japonica</name>
    <dbReference type="NCBI Taxonomy" id="151549"/>
    <lineage>
        <taxon>Eukaryota</taxon>
        <taxon>Metazoa</taxon>
        <taxon>Ecdysozoa</taxon>
        <taxon>Arthropoda</taxon>
        <taxon>Hexapoda</taxon>
        <taxon>Insecta</taxon>
        <taxon>Pterygota</taxon>
        <taxon>Neoptera</taxon>
        <taxon>Endopterygota</taxon>
        <taxon>Lepidoptera</taxon>
        <taxon>Glossata</taxon>
        <taxon>Ditrysia</taxon>
        <taxon>Tineoidea</taxon>
        <taxon>Psychidae</taxon>
        <taxon>Oiketicinae</taxon>
        <taxon>Eumeta</taxon>
    </lineage>
</organism>
<feature type="region of interest" description="Disordered" evidence="1">
    <location>
        <begin position="134"/>
        <end position="153"/>
    </location>
</feature>
<reference evidence="2 3" key="1">
    <citation type="journal article" date="2019" name="Commun. Biol.">
        <title>The bagworm genome reveals a unique fibroin gene that provides high tensile strength.</title>
        <authorList>
            <person name="Kono N."/>
            <person name="Nakamura H."/>
            <person name="Ohtoshi R."/>
            <person name="Tomita M."/>
            <person name="Numata K."/>
            <person name="Arakawa K."/>
        </authorList>
    </citation>
    <scope>NUCLEOTIDE SEQUENCE [LARGE SCALE GENOMIC DNA]</scope>
</reference>